<keyword evidence="4" id="KW-1185">Reference proteome</keyword>
<feature type="domain" description="Histone deacetylase" evidence="2">
    <location>
        <begin position="20"/>
        <end position="302"/>
    </location>
</feature>
<dbReference type="EC" id="3.5.1.-" evidence="3"/>
<dbReference type="CDD" id="cd11599">
    <property type="entry name" value="HDAC_classII_2"/>
    <property type="match status" value="1"/>
</dbReference>
<dbReference type="PANTHER" id="PTHR10625:SF10">
    <property type="entry name" value="HISTONE DEACETYLASE HDAC1"/>
    <property type="match status" value="1"/>
</dbReference>
<comment type="similarity">
    <text evidence="1">Belongs to the histone deacetylase family.</text>
</comment>
<dbReference type="GO" id="GO:0016787">
    <property type="term" value="F:hydrolase activity"/>
    <property type="evidence" value="ECO:0007669"/>
    <property type="project" value="UniProtKB-KW"/>
</dbReference>
<accession>A0A9W4W2H1</accession>
<dbReference type="SUPFAM" id="SSF52768">
    <property type="entry name" value="Arginase/deacetylase"/>
    <property type="match status" value="1"/>
</dbReference>
<dbReference type="InterPro" id="IPR037138">
    <property type="entry name" value="His_deacetylse_dom_sf"/>
</dbReference>
<evidence type="ECO:0000259" key="2">
    <source>
        <dbReference type="Pfam" id="PF00850"/>
    </source>
</evidence>
<name>A0A9W4W2H1_PSEHA</name>
<dbReference type="InterPro" id="IPR023696">
    <property type="entry name" value="Ureohydrolase_dom_sf"/>
</dbReference>
<keyword evidence="3" id="KW-0378">Hydrolase</keyword>
<dbReference type="Proteomes" id="UP001152447">
    <property type="component" value="Unassembled WGS sequence"/>
</dbReference>
<organism evidence="3 4">
    <name type="scientific">Pseudoalteromonas haloplanktis</name>
    <name type="common">Alteromonas haloplanktis</name>
    <dbReference type="NCBI Taxonomy" id="228"/>
    <lineage>
        <taxon>Bacteria</taxon>
        <taxon>Pseudomonadati</taxon>
        <taxon>Pseudomonadota</taxon>
        <taxon>Gammaproteobacteria</taxon>
        <taxon>Alteromonadales</taxon>
        <taxon>Pseudoalteromonadaceae</taxon>
        <taxon>Pseudoalteromonas</taxon>
    </lineage>
</organism>
<dbReference type="GO" id="GO:0040029">
    <property type="term" value="P:epigenetic regulation of gene expression"/>
    <property type="evidence" value="ECO:0007669"/>
    <property type="project" value="TreeGrafter"/>
</dbReference>
<dbReference type="Pfam" id="PF00850">
    <property type="entry name" value="Hist_deacetyl"/>
    <property type="match status" value="1"/>
</dbReference>
<dbReference type="InterPro" id="IPR023801">
    <property type="entry name" value="His_deacetylse_dom"/>
</dbReference>
<dbReference type="Gene3D" id="3.40.800.20">
    <property type="entry name" value="Histone deacetylase domain"/>
    <property type="match status" value="1"/>
</dbReference>
<evidence type="ECO:0000313" key="3">
    <source>
        <dbReference type="EMBL" id="CAH9064556.1"/>
    </source>
</evidence>
<dbReference type="EMBL" id="CAMAPB010000059">
    <property type="protein sequence ID" value="CAH9064556.1"/>
    <property type="molecule type" value="Genomic_DNA"/>
</dbReference>
<protein>
    <submittedName>
        <fullName evidence="3">Histone deacetylase-like amidohydrolase</fullName>
        <ecNumber evidence="3">3.5.1.-</ecNumber>
    </submittedName>
</protein>
<dbReference type="PRINTS" id="PR01270">
    <property type="entry name" value="HDASUPER"/>
</dbReference>
<proteinExistence type="inferred from homology"/>
<dbReference type="RefSeq" id="WP_262977233.1">
    <property type="nucleotide sequence ID" value="NZ_CAMAPB010000059.1"/>
</dbReference>
<dbReference type="GO" id="GO:0004407">
    <property type="term" value="F:histone deacetylase activity"/>
    <property type="evidence" value="ECO:0007669"/>
    <property type="project" value="TreeGrafter"/>
</dbReference>
<gene>
    <name evidence="3" type="ORF">PSEHALCIP103_03175</name>
</gene>
<comment type="caution">
    <text evidence="3">The sequence shown here is derived from an EMBL/GenBank/DDBJ whole genome shotgun (WGS) entry which is preliminary data.</text>
</comment>
<dbReference type="AlphaFoldDB" id="A0A9W4W2H1"/>
<sequence length="307" mass="34085">MRTAIISHPHCRKHKMIEDHPECPERLDAINDRLLASGLDVAIEQKQAPKALREHYLLAHSEQHIKHVEDMIPTEGLSDLDGDTWLCPDSLKAIERAVGAGLLAVDEILEGKLDAAFCSVRPPGHHANRDSSSGFCVFNNLAIAVKYAQSKGVKRIAIVDFDVHHGNGTQDIFMDDENVLLCSLFQYPFYPNTAIKNNATLVNSPLPIASDGTDLKALYEQQWLPKLTEFKPELLFISAGFDAHLEDDMASLKFVESDYIWLTEQLAQFSQQHHCLGIISYLEGGYSLSALGRSAIAHVKALVDFGE</sequence>
<dbReference type="InterPro" id="IPR000286">
    <property type="entry name" value="HDACs"/>
</dbReference>
<evidence type="ECO:0000256" key="1">
    <source>
        <dbReference type="ARBA" id="ARBA00005947"/>
    </source>
</evidence>
<dbReference type="PANTHER" id="PTHR10625">
    <property type="entry name" value="HISTONE DEACETYLASE HDAC1-RELATED"/>
    <property type="match status" value="1"/>
</dbReference>
<evidence type="ECO:0000313" key="4">
    <source>
        <dbReference type="Proteomes" id="UP001152447"/>
    </source>
</evidence>
<reference evidence="3" key="1">
    <citation type="submission" date="2022-07" db="EMBL/GenBank/DDBJ databases">
        <authorList>
            <person name="Criscuolo A."/>
        </authorList>
    </citation>
    <scope>NUCLEOTIDE SEQUENCE</scope>
    <source>
        <strain evidence="3">CIP103197</strain>
    </source>
</reference>